<dbReference type="PANTHER" id="PTHR37422">
    <property type="entry name" value="TEICHURONIC ACID BIOSYNTHESIS PROTEIN TUAE"/>
    <property type="match status" value="1"/>
</dbReference>
<feature type="transmembrane region" description="Helical" evidence="5">
    <location>
        <begin position="278"/>
        <end position="298"/>
    </location>
</feature>
<name>A0ABT7C042_9CYAN</name>
<feature type="domain" description="O-antigen ligase-related" evidence="6">
    <location>
        <begin position="240"/>
        <end position="388"/>
    </location>
</feature>
<dbReference type="Proteomes" id="UP001232992">
    <property type="component" value="Unassembled WGS sequence"/>
</dbReference>
<comment type="subcellular location">
    <subcellularLocation>
        <location evidence="1">Membrane</location>
        <topology evidence="1">Multi-pass membrane protein</topology>
    </subcellularLocation>
</comment>
<evidence type="ECO:0000256" key="3">
    <source>
        <dbReference type="ARBA" id="ARBA00022989"/>
    </source>
</evidence>
<accession>A0ABT7C042</accession>
<proteinExistence type="predicted"/>
<evidence type="ECO:0000256" key="2">
    <source>
        <dbReference type="ARBA" id="ARBA00022692"/>
    </source>
</evidence>
<dbReference type="InterPro" id="IPR051533">
    <property type="entry name" value="WaaL-like"/>
</dbReference>
<feature type="transmembrane region" description="Helical" evidence="5">
    <location>
        <begin position="411"/>
        <end position="433"/>
    </location>
</feature>
<feature type="transmembrane region" description="Helical" evidence="5">
    <location>
        <begin position="209"/>
        <end position="227"/>
    </location>
</feature>
<keyword evidence="2 5" id="KW-0812">Transmembrane</keyword>
<feature type="transmembrane region" description="Helical" evidence="5">
    <location>
        <begin position="169"/>
        <end position="188"/>
    </location>
</feature>
<dbReference type="InterPro" id="IPR007016">
    <property type="entry name" value="O-antigen_ligase-rel_domated"/>
</dbReference>
<protein>
    <submittedName>
        <fullName evidence="7">O-antigen ligase family protein</fullName>
    </submittedName>
</protein>
<evidence type="ECO:0000259" key="6">
    <source>
        <dbReference type="Pfam" id="PF04932"/>
    </source>
</evidence>
<feature type="transmembrane region" description="Helical" evidence="5">
    <location>
        <begin position="252"/>
        <end position="271"/>
    </location>
</feature>
<comment type="caution">
    <text evidence="7">The sequence shown here is derived from an EMBL/GenBank/DDBJ whole genome shotgun (WGS) entry which is preliminary data.</text>
</comment>
<dbReference type="PANTHER" id="PTHR37422:SF17">
    <property type="entry name" value="O-ANTIGEN LIGASE"/>
    <property type="match status" value="1"/>
</dbReference>
<evidence type="ECO:0000256" key="1">
    <source>
        <dbReference type="ARBA" id="ARBA00004141"/>
    </source>
</evidence>
<reference evidence="7 8" key="1">
    <citation type="submission" date="2023-01" db="EMBL/GenBank/DDBJ databases">
        <title>Novel diversity within Roseofilum (Cyanobacteria; Desertifilaceae) from marine benthic mats with descriptions of four novel species.</title>
        <authorList>
            <person name="Wang Y."/>
            <person name="Berthold D.E."/>
            <person name="Hu J."/>
            <person name="Lefler F.W."/>
            <person name="Laughinghouse H.D. IV."/>
        </authorList>
    </citation>
    <scope>NUCLEOTIDE SEQUENCE [LARGE SCALE GENOMIC DNA]</scope>
    <source>
        <strain evidence="7 8">BLCC-M143</strain>
    </source>
</reference>
<evidence type="ECO:0000256" key="5">
    <source>
        <dbReference type="SAM" id="Phobius"/>
    </source>
</evidence>
<gene>
    <name evidence="7" type="ORF">PMH09_16675</name>
</gene>
<dbReference type="RefSeq" id="WP_283759479.1">
    <property type="nucleotide sequence ID" value="NZ_JAQOSQ010000020.1"/>
</dbReference>
<keyword evidence="7" id="KW-0436">Ligase</keyword>
<evidence type="ECO:0000313" key="8">
    <source>
        <dbReference type="Proteomes" id="UP001232992"/>
    </source>
</evidence>
<keyword evidence="4 5" id="KW-0472">Membrane</keyword>
<evidence type="ECO:0000256" key="4">
    <source>
        <dbReference type="ARBA" id="ARBA00023136"/>
    </source>
</evidence>
<dbReference type="Pfam" id="PF04932">
    <property type="entry name" value="Wzy_C"/>
    <property type="match status" value="1"/>
</dbReference>
<feature type="transmembrane region" description="Helical" evidence="5">
    <location>
        <begin position="76"/>
        <end position="97"/>
    </location>
</feature>
<organism evidence="7 8">
    <name type="scientific">Roseofilum casamattae BLCC-M143</name>
    <dbReference type="NCBI Taxonomy" id="3022442"/>
    <lineage>
        <taxon>Bacteria</taxon>
        <taxon>Bacillati</taxon>
        <taxon>Cyanobacteriota</taxon>
        <taxon>Cyanophyceae</taxon>
        <taxon>Desertifilales</taxon>
        <taxon>Desertifilaceae</taxon>
        <taxon>Roseofilum</taxon>
        <taxon>Roseofilum casamattae</taxon>
    </lineage>
</organism>
<feature type="transmembrane region" description="Helical" evidence="5">
    <location>
        <begin position="12"/>
        <end position="34"/>
    </location>
</feature>
<dbReference type="EMBL" id="JAQOSQ010000020">
    <property type="protein sequence ID" value="MDJ1184824.1"/>
    <property type="molecule type" value="Genomic_DNA"/>
</dbReference>
<dbReference type="GO" id="GO:0016874">
    <property type="term" value="F:ligase activity"/>
    <property type="evidence" value="ECO:0007669"/>
    <property type="project" value="UniProtKB-KW"/>
</dbReference>
<feature type="transmembrane region" description="Helical" evidence="5">
    <location>
        <begin position="379"/>
        <end position="399"/>
    </location>
</feature>
<keyword evidence="8" id="KW-1185">Reference proteome</keyword>
<sequence length="462" mass="51625">MKEVIKSLLANPLIALMGLVMTLVYIGILFDIINKSKKNSDSFERLVVGCFIFVLADVSILPFNKLTPLILADRKVGMITIFGQLTIYGIALFLLWSRLRSTLRDIGDVCAVLLTKAPFLCALCLMIGLSAFWSNEFVYTLRKSLVYLQTAIGAVYIGKRFSWKELYGFMRWVNLAILLPSIYYANLVTSVGINSKTGAWQGILKHKNTFAFAMSFTVVVWLIHGIYNPKQRKQSFVISLLALYAMDGGNSGASKVLFLCLICLAFYLNVVKKLSPKWAFTSIVLFLIVSTSIMIVVVENLEYIVVDTLNKDLTLTGRTLFWPIVIEAINKKPILGYGVGGYWQSWKSTIENPAGNVINPNGWVPPHSHNGFMDIATDLGWLGMMFYIFAFVSCLLKAVNYLSQDKMPEAGIPLIILTFTLMTNLTETGLLGVNPTWFWFVVTVTRLNLDATPRSSLKSNSS</sequence>
<feature type="transmembrane region" description="Helical" evidence="5">
    <location>
        <begin position="109"/>
        <end position="133"/>
    </location>
</feature>
<evidence type="ECO:0000313" key="7">
    <source>
        <dbReference type="EMBL" id="MDJ1184824.1"/>
    </source>
</evidence>
<keyword evidence="3 5" id="KW-1133">Transmembrane helix</keyword>
<feature type="transmembrane region" description="Helical" evidence="5">
    <location>
        <begin position="46"/>
        <end position="64"/>
    </location>
</feature>